<evidence type="ECO:0000313" key="4">
    <source>
        <dbReference type="Proteomes" id="UP000078576"/>
    </source>
</evidence>
<keyword evidence="4" id="KW-1185">Reference proteome</keyword>
<name>A0A194UX17_CYTMA</name>
<evidence type="ECO:0000313" key="3">
    <source>
        <dbReference type="EMBL" id="KUI56169.1"/>
    </source>
</evidence>
<protein>
    <submittedName>
        <fullName evidence="3">Uncharacterized protein</fullName>
    </submittedName>
</protein>
<dbReference type="AlphaFoldDB" id="A0A194UX17"/>
<dbReference type="STRING" id="694573.A0A194UX17"/>
<feature type="region of interest" description="Disordered" evidence="2">
    <location>
        <begin position="155"/>
        <end position="222"/>
    </location>
</feature>
<feature type="compositionally biased region" description="Polar residues" evidence="2">
    <location>
        <begin position="196"/>
        <end position="207"/>
    </location>
</feature>
<dbReference type="EMBL" id="KN714686">
    <property type="protein sequence ID" value="KUI56169.1"/>
    <property type="molecule type" value="Genomic_DNA"/>
</dbReference>
<proteinExistence type="predicted"/>
<sequence>MADPSHVLAISTPAVMEWMDSEGQIKYRCIQEGRPSATSHLGPRDAITFDIHFDYVANAGFFKLRAPFSTTESKTGGSIFLFIPPERITALSIKQPDSMPKERFYENFQALSDALSRGGVQSIQEDADMTCLFGGQGGRVLTDVKSLLSSLAPANAPDTLNSGKAGPSGTKEQDTASRANEAPLPPYAELPPFPAGSSTSDAVNVNASKKRRRSSSDLGREEHTTMLRRIVNNMCVSLGQEIQALREELHAAKQHQAVQNEEMQKKLNATRQELATTRSELDATRRELDATKLISNTMTQESSSYAMPAALPSDDASNDLGSQASTKCMRKLRRVQTASAQYVDQKLEDVKNSVKNFNAQLEEAEENWECRFAEVIDQTEAHLDLAVEECLADAKAELEGYLRDDLRNTEYAVVQRLQGATLP</sequence>
<reference evidence="4" key="1">
    <citation type="submission" date="2014-12" db="EMBL/GenBank/DDBJ databases">
        <title>Genome Sequence of Valsa Canker Pathogens Uncovers a Specific Adaption of Colonization on Woody Bark.</title>
        <authorList>
            <person name="Yin Z."/>
            <person name="Liu H."/>
            <person name="Gao X."/>
            <person name="Li Z."/>
            <person name="Song N."/>
            <person name="Ke X."/>
            <person name="Dai Q."/>
            <person name="Wu Y."/>
            <person name="Sun Y."/>
            <person name="Xu J.-R."/>
            <person name="Kang Z.K."/>
            <person name="Wang L."/>
            <person name="Huang L."/>
        </authorList>
    </citation>
    <scope>NUCLEOTIDE SEQUENCE [LARGE SCALE GENOMIC DNA]</scope>
    <source>
        <strain evidence="4">SXYL134</strain>
    </source>
</reference>
<accession>A0A194UX17</accession>
<evidence type="ECO:0000256" key="1">
    <source>
        <dbReference type="SAM" id="Coils"/>
    </source>
</evidence>
<dbReference type="OrthoDB" id="47007at2759"/>
<gene>
    <name evidence="3" type="ORF">VP1G_03542</name>
</gene>
<dbReference type="Proteomes" id="UP000078576">
    <property type="component" value="Unassembled WGS sequence"/>
</dbReference>
<evidence type="ECO:0000256" key="2">
    <source>
        <dbReference type="SAM" id="MobiDB-lite"/>
    </source>
</evidence>
<organism evidence="3 4">
    <name type="scientific">Cytospora mali</name>
    <name type="common">Apple Valsa canker fungus</name>
    <name type="synonym">Valsa mali</name>
    <dbReference type="NCBI Taxonomy" id="578113"/>
    <lineage>
        <taxon>Eukaryota</taxon>
        <taxon>Fungi</taxon>
        <taxon>Dikarya</taxon>
        <taxon>Ascomycota</taxon>
        <taxon>Pezizomycotina</taxon>
        <taxon>Sordariomycetes</taxon>
        <taxon>Sordariomycetidae</taxon>
        <taxon>Diaporthales</taxon>
        <taxon>Cytosporaceae</taxon>
        <taxon>Cytospora</taxon>
    </lineage>
</organism>
<feature type="coiled-coil region" evidence="1">
    <location>
        <begin position="347"/>
        <end position="378"/>
    </location>
</feature>
<feature type="compositionally biased region" description="Pro residues" evidence="2">
    <location>
        <begin position="183"/>
        <end position="194"/>
    </location>
</feature>
<keyword evidence="1" id="KW-0175">Coiled coil</keyword>
<feature type="coiled-coil region" evidence="1">
    <location>
        <begin position="235"/>
        <end position="287"/>
    </location>
</feature>